<comment type="similarity">
    <text evidence="1">Belongs to the universal stress protein A family.</text>
</comment>
<dbReference type="InterPro" id="IPR006016">
    <property type="entry name" value="UspA"/>
</dbReference>
<evidence type="ECO:0000256" key="1">
    <source>
        <dbReference type="ARBA" id="ARBA00008791"/>
    </source>
</evidence>
<dbReference type="RefSeq" id="WP_011046353.1">
    <property type="nucleotide sequence ID" value="NZ_CP076685.1"/>
</dbReference>
<dbReference type="InterPro" id="IPR014729">
    <property type="entry name" value="Rossmann-like_a/b/a_fold"/>
</dbReference>
<name>A0A850LBK2_9RHOB</name>
<feature type="domain" description="UspA" evidence="2">
    <location>
        <begin position="1"/>
        <end position="134"/>
    </location>
</feature>
<proteinExistence type="inferred from homology"/>
<dbReference type="PANTHER" id="PTHR46268:SF6">
    <property type="entry name" value="UNIVERSAL STRESS PROTEIN UP12"/>
    <property type="match status" value="1"/>
</dbReference>
<dbReference type="InterPro" id="IPR006015">
    <property type="entry name" value="Universal_stress_UspA"/>
</dbReference>
<dbReference type="Pfam" id="PF00582">
    <property type="entry name" value="Usp"/>
    <property type="match status" value="1"/>
</dbReference>
<protein>
    <submittedName>
        <fullName evidence="3">Universal stress protein</fullName>
    </submittedName>
</protein>
<evidence type="ECO:0000259" key="2">
    <source>
        <dbReference type="Pfam" id="PF00582"/>
    </source>
</evidence>
<dbReference type="OMA" id="VIRHTHI"/>
<accession>A0A850LBK2</accession>
<gene>
    <name evidence="3" type="ORF">HW564_00930</name>
</gene>
<dbReference type="PANTHER" id="PTHR46268">
    <property type="entry name" value="STRESS RESPONSE PROTEIN NHAX"/>
    <property type="match status" value="1"/>
</dbReference>
<evidence type="ECO:0000313" key="4">
    <source>
        <dbReference type="Proteomes" id="UP000565723"/>
    </source>
</evidence>
<dbReference type="AlphaFoldDB" id="A0A850LBK2"/>
<dbReference type="Proteomes" id="UP000565723">
    <property type="component" value="Unassembled WGS sequence"/>
</dbReference>
<dbReference type="Gene3D" id="3.40.50.620">
    <property type="entry name" value="HUPs"/>
    <property type="match status" value="1"/>
</dbReference>
<organism evidence="3 4">
    <name type="scientific">Ruegeria pomeroyi</name>
    <dbReference type="NCBI Taxonomy" id="89184"/>
    <lineage>
        <taxon>Bacteria</taxon>
        <taxon>Pseudomonadati</taxon>
        <taxon>Pseudomonadota</taxon>
        <taxon>Alphaproteobacteria</taxon>
        <taxon>Rhodobacterales</taxon>
        <taxon>Roseobacteraceae</taxon>
        <taxon>Ruegeria</taxon>
    </lineage>
</organism>
<dbReference type="PRINTS" id="PR01438">
    <property type="entry name" value="UNVRSLSTRESS"/>
</dbReference>
<evidence type="ECO:0000313" key="3">
    <source>
        <dbReference type="EMBL" id="NVK95466.1"/>
    </source>
</evidence>
<comment type="caution">
    <text evidence="3">The sequence shown here is derived from an EMBL/GenBank/DDBJ whole genome shotgun (WGS) entry which is preliminary data.</text>
</comment>
<dbReference type="EMBL" id="JABXIY010000003">
    <property type="protein sequence ID" value="NVK95466.1"/>
    <property type="molecule type" value="Genomic_DNA"/>
</dbReference>
<reference evidence="3 4" key="1">
    <citation type="journal article" date="2020" name="Proc. Natl. Acad. Sci. U.S.A.">
        <title>Ecological drivers of bacterial community assembly in synthetic phycospheres.</title>
        <authorList>
            <person name="Fu H."/>
            <person name="Uchimiya M."/>
            <person name="Gore J."/>
            <person name="Moran M.A."/>
        </authorList>
    </citation>
    <scope>NUCLEOTIDE SEQUENCE [LARGE SCALE GENOMIC DNA]</scope>
    <source>
        <strain evidence="3">HF-Din03</strain>
    </source>
</reference>
<dbReference type="CDD" id="cd00293">
    <property type="entry name" value="USP-like"/>
    <property type="match status" value="1"/>
</dbReference>
<dbReference type="SUPFAM" id="SSF52402">
    <property type="entry name" value="Adenine nucleotide alpha hydrolases-like"/>
    <property type="match status" value="1"/>
</dbReference>
<sequence length="134" mass="14329">MYHRILVALSLEHGISERALETARALAAEGASIRAVHVIEPPNPAVRAYLDADLVAKARADAEARLRARVADAPGVEPVLLSGHSSRALTEYATDMGIDLIIVGSHRPGLSDYFLGTTAARVVRHAPCTVMVLR</sequence>